<keyword evidence="2" id="KW-1185">Reference proteome</keyword>
<sequence>MNTTFPHFPNLAAEIRCKIWEHALESHTDHVIANAPTQISNQTDRNGNPVPLDDGESVLVVDCFAIPAACREARDVHLSRLRQLRRASRRCFKYVSEWWYDPLGAGPRAILLRGEGGDDDDCSEVVISGGRFRSAEHLVAVVAMLFGNNPERITLDFEIRREVSERVCVSRWVYWPRASFWDFDADAGTSGSDSGGSSGNILQDVFDPVWKKIEEELLIASEIADDFPEDDERVTELIPSGANHVVALYPDLSMRCSYAISGIDHFTAVHLFRMRDLFHAASGALPRLSRLEVGFEFCIWFAPDDFGGETWDGPDLYQAEWLRLGCVRKGDLYCCWMHEWPSWTFNWR</sequence>
<reference evidence="3" key="2">
    <citation type="submission" date="2019-10" db="EMBL/GenBank/DDBJ databases">
        <authorList>
            <consortium name="NCBI Genome Project"/>
        </authorList>
    </citation>
    <scope>NUCLEOTIDE SEQUENCE</scope>
    <source>
        <strain evidence="3">NI907</strain>
    </source>
</reference>
<feature type="domain" description="2EXR" evidence="1">
    <location>
        <begin position="5"/>
        <end position="83"/>
    </location>
</feature>
<evidence type="ECO:0000313" key="3">
    <source>
        <dbReference type="RefSeq" id="XP_030986320.1"/>
    </source>
</evidence>
<dbReference type="OrthoDB" id="3764745at2759"/>
<dbReference type="GeneID" id="41955711"/>
<evidence type="ECO:0000259" key="1">
    <source>
        <dbReference type="Pfam" id="PF20150"/>
    </source>
</evidence>
<accession>A0A6P8BGJ1</accession>
<dbReference type="Pfam" id="PF20150">
    <property type="entry name" value="2EXR"/>
    <property type="match status" value="1"/>
</dbReference>
<name>A0A6P8BGJ1_PYRGI</name>
<dbReference type="RefSeq" id="XP_030986320.1">
    <property type="nucleotide sequence ID" value="XM_031120797.1"/>
</dbReference>
<dbReference type="Proteomes" id="UP000515153">
    <property type="component" value="Unplaced"/>
</dbReference>
<reference evidence="3" key="1">
    <citation type="journal article" date="2019" name="Mol. Biol. Evol.">
        <title>Blast fungal genomes show frequent chromosomal changes, gene gains and losses, and effector gene turnover.</title>
        <authorList>
            <person name="Gomez Luciano L.B."/>
            <person name="Jason Tsai I."/>
            <person name="Chuma I."/>
            <person name="Tosa Y."/>
            <person name="Chen Y.H."/>
            <person name="Li J.Y."/>
            <person name="Li M.Y."/>
            <person name="Jade Lu M.Y."/>
            <person name="Nakayashiki H."/>
            <person name="Li W.H."/>
        </authorList>
    </citation>
    <scope>NUCLEOTIDE SEQUENCE</scope>
    <source>
        <strain evidence="3">NI907</strain>
    </source>
</reference>
<evidence type="ECO:0000313" key="2">
    <source>
        <dbReference type="Proteomes" id="UP000515153"/>
    </source>
</evidence>
<gene>
    <name evidence="3" type="ORF">PgNI_00719</name>
</gene>
<proteinExistence type="predicted"/>
<dbReference type="AlphaFoldDB" id="A0A6P8BGJ1"/>
<dbReference type="KEGG" id="pgri:PgNI_00719"/>
<reference evidence="3" key="3">
    <citation type="submission" date="2025-08" db="UniProtKB">
        <authorList>
            <consortium name="RefSeq"/>
        </authorList>
    </citation>
    <scope>IDENTIFICATION</scope>
    <source>
        <strain evidence="3">NI907</strain>
    </source>
</reference>
<protein>
    <recommendedName>
        <fullName evidence="1">2EXR domain-containing protein</fullName>
    </recommendedName>
</protein>
<organism evidence="2 3">
    <name type="scientific">Pyricularia grisea</name>
    <name type="common">Crabgrass-specific blast fungus</name>
    <name type="synonym">Magnaporthe grisea</name>
    <dbReference type="NCBI Taxonomy" id="148305"/>
    <lineage>
        <taxon>Eukaryota</taxon>
        <taxon>Fungi</taxon>
        <taxon>Dikarya</taxon>
        <taxon>Ascomycota</taxon>
        <taxon>Pezizomycotina</taxon>
        <taxon>Sordariomycetes</taxon>
        <taxon>Sordariomycetidae</taxon>
        <taxon>Magnaporthales</taxon>
        <taxon>Pyriculariaceae</taxon>
        <taxon>Pyricularia</taxon>
    </lineage>
</organism>
<dbReference type="InterPro" id="IPR045518">
    <property type="entry name" value="2EXR"/>
</dbReference>